<keyword evidence="2" id="KW-1185">Reference proteome</keyword>
<dbReference type="EMBL" id="LAPT01000053">
    <property type="protein sequence ID" value="PXF31062.1"/>
    <property type="molecule type" value="Genomic_DNA"/>
</dbReference>
<accession>A0ABX5LWL8</accession>
<dbReference type="RefSeq" id="WP_207780279.1">
    <property type="nucleotide sequence ID" value="NZ_LAPT01000053.1"/>
</dbReference>
<reference evidence="1 2" key="1">
    <citation type="submission" date="2015-03" db="EMBL/GenBank/DDBJ databases">
        <authorList>
            <person name="Krishnan R."/>
            <person name="Midha S."/>
            <person name="Patil P.B."/>
            <person name="Rameshkumar N."/>
        </authorList>
    </citation>
    <scope>NUCLEOTIDE SEQUENCE [LARGE SCALE GENOMIC DNA]</scope>
    <source>
        <strain evidence="1 2">L1E11</strain>
    </source>
</reference>
<evidence type="ECO:0000313" key="2">
    <source>
        <dbReference type="Proteomes" id="UP000248090"/>
    </source>
</evidence>
<proteinExistence type="predicted"/>
<organism evidence="1 2">
    <name type="scientific">Pokkaliibacter plantistimulans</name>
    <dbReference type="NCBI Taxonomy" id="1635171"/>
    <lineage>
        <taxon>Bacteria</taxon>
        <taxon>Pseudomonadati</taxon>
        <taxon>Pseudomonadota</taxon>
        <taxon>Gammaproteobacteria</taxon>
        <taxon>Oceanospirillales</taxon>
        <taxon>Balneatrichaceae</taxon>
        <taxon>Pokkaliibacter</taxon>
    </lineage>
</organism>
<comment type="caution">
    <text evidence="1">The sequence shown here is derived from an EMBL/GenBank/DDBJ whole genome shotgun (WGS) entry which is preliminary data.</text>
</comment>
<dbReference type="Proteomes" id="UP000248090">
    <property type="component" value="Unassembled WGS sequence"/>
</dbReference>
<protein>
    <submittedName>
        <fullName evidence="1">Uncharacterized protein</fullName>
    </submittedName>
</protein>
<evidence type="ECO:0000313" key="1">
    <source>
        <dbReference type="EMBL" id="PXF31062.1"/>
    </source>
</evidence>
<feature type="non-terminal residue" evidence="1">
    <location>
        <position position="1"/>
    </location>
</feature>
<sequence>SRNTDTQKKIGFNGMETGKYTYKVSAFAPDPDSGERYFTFNGIVNRSELMDSERQYDILLQGLSDHVHSVTGVRCSPNSFALQSVQQVSAESPIVLIPL</sequence>
<gene>
    <name evidence="1" type="ORF">WH50_11890</name>
</gene>
<name>A0ABX5LWL8_9GAMM</name>